<evidence type="ECO:0000313" key="2">
    <source>
        <dbReference type="Proteomes" id="UP000342249"/>
    </source>
</evidence>
<evidence type="ECO:0000313" key="1">
    <source>
        <dbReference type="EMBL" id="MPQ64657.1"/>
    </source>
</evidence>
<dbReference type="RefSeq" id="WP_152753810.1">
    <property type="nucleotide sequence ID" value="NZ_SPSE01000056.1"/>
</dbReference>
<protein>
    <submittedName>
        <fullName evidence="1">Uncharacterized protein</fullName>
    </submittedName>
</protein>
<organism evidence="1 2">
    <name type="scientific">Clostridium estertheticum</name>
    <dbReference type="NCBI Taxonomy" id="238834"/>
    <lineage>
        <taxon>Bacteria</taxon>
        <taxon>Bacillati</taxon>
        <taxon>Bacillota</taxon>
        <taxon>Clostridia</taxon>
        <taxon>Eubacteriales</taxon>
        <taxon>Clostridiaceae</taxon>
        <taxon>Clostridium</taxon>
    </lineage>
</organism>
<proteinExistence type="predicted"/>
<sequence length="69" mass="8022">MDIKKAKEFKSDAIYEINQMAALIDDQAEEIDYLTDKLEECKIEDLTELNSPDCPTEEIAFDGEHDFYE</sequence>
<dbReference type="EMBL" id="SPSF01000053">
    <property type="protein sequence ID" value="MPQ64657.1"/>
    <property type="molecule type" value="Genomic_DNA"/>
</dbReference>
<reference evidence="1 2" key="1">
    <citation type="journal article" date="2019" name="Lett. Appl. Microbiol.">
        <title>A case of 'blown pack' spoilage of vacuum-packaged pork likely associated with Clostridium estertheticum in Canada.</title>
        <authorList>
            <person name="Zhang P."/>
            <person name="Ward P."/>
            <person name="McMullen L.M."/>
            <person name="Yang X."/>
        </authorList>
    </citation>
    <scope>NUCLEOTIDE SEQUENCE [LARGE SCALE GENOMIC DNA]</scope>
    <source>
        <strain evidence="1 2">MA19</strain>
    </source>
</reference>
<accession>A0A5N7IVA7</accession>
<name>A0A5N7IVA7_9CLOT</name>
<dbReference type="AlphaFoldDB" id="A0A5N7IVA7"/>
<comment type="caution">
    <text evidence="1">The sequence shown here is derived from an EMBL/GenBank/DDBJ whole genome shotgun (WGS) entry which is preliminary data.</text>
</comment>
<gene>
    <name evidence="1" type="ORF">E4V82_21520</name>
</gene>
<dbReference type="Proteomes" id="UP000342249">
    <property type="component" value="Unassembled WGS sequence"/>
</dbReference>